<evidence type="ECO:0000256" key="3">
    <source>
        <dbReference type="ARBA" id="ARBA00023136"/>
    </source>
</evidence>
<dbReference type="EMBL" id="DSDK01000089">
    <property type="protein sequence ID" value="HDR50286.1"/>
    <property type="molecule type" value="Genomic_DNA"/>
</dbReference>
<dbReference type="Pfam" id="PF02491">
    <property type="entry name" value="SHS2_FTSA"/>
    <property type="match status" value="1"/>
</dbReference>
<dbReference type="InterPro" id="IPR043129">
    <property type="entry name" value="ATPase_NBD"/>
</dbReference>
<dbReference type="PANTHER" id="PTHR32432">
    <property type="entry name" value="CELL DIVISION PROTEIN FTSA-RELATED"/>
    <property type="match status" value="1"/>
</dbReference>
<evidence type="ECO:0000256" key="1">
    <source>
        <dbReference type="ARBA" id="ARBA00022475"/>
    </source>
</evidence>
<gene>
    <name evidence="6" type="primary">ftsA</name>
    <name evidence="6" type="ORF">ENN90_01505</name>
</gene>
<dbReference type="SUPFAM" id="SSF53067">
    <property type="entry name" value="Actin-like ATPase domain"/>
    <property type="match status" value="2"/>
</dbReference>
<dbReference type="Proteomes" id="UP000886047">
    <property type="component" value="Unassembled WGS sequence"/>
</dbReference>
<dbReference type="InterPro" id="IPR050696">
    <property type="entry name" value="FtsA/MreB"/>
</dbReference>
<feature type="domain" description="SHS2" evidence="5">
    <location>
        <begin position="8"/>
        <end position="195"/>
    </location>
</feature>
<evidence type="ECO:0000256" key="4">
    <source>
        <dbReference type="ARBA" id="ARBA00023306"/>
    </source>
</evidence>
<comment type="caution">
    <text evidence="6">The sequence shown here is derived from an EMBL/GenBank/DDBJ whole genome shotgun (WGS) entry which is preliminary data.</text>
</comment>
<accession>A0A831PPR7</accession>
<name>A0A831PPR7_9BACT</name>
<evidence type="ECO:0000259" key="5">
    <source>
        <dbReference type="SMART" id="SM00842"/>
    </source>
</evidence>
<dbReference type="Gene3D" id="3.30.420.40">
    <property type="match status" value="2"/>
</dbReference>
<evidence type="ECO:0000256" key="2">
    <source>
        <dbReference type="ARBA" id="ARBA00022618"/>
    </source>
</evidence>
<dbReference type="AlphaFoldDB" id="A0A831PPR7"/>
<dbReference type="NCBIfam" id="TIGR01174">
    <property type="entry name" value="ftsA"/>
    <property type="match status" value="1"/>
</dbReference>
<dbReference type="Pfam" id="PF14450">
    <property type="entry name" value="FtsA"/>
    <property type="match status" value="1"/>
</dbReference>
<dbReference type="CDD" id="cd24048">
    <property type="entry name" value="ASKHA_NBD_FtsA"/>
    <property type="match status" value="1"/>
</dbReference>
<dbReference type="PANTHER" id="PTHR32432:SF4">
    <property type="entry name" value="CELL DIVISION PROTEIN FTSA"/>
    <property type="match status" value="1"/>
</dbReference>
<keyword evidence="4" id="KW-0131">Cell cycle</keyword>
<reference evidence="6" key="1">
    <citation type="journal article" date="2020" name="mSystems">
        <title>Genome- and Community-Level Interaction Insights into Carbon Utilization and Element Cycling Functions of Hydrothermarchaeota in Hydrothermal Sediment.</title>
        <authorList>
            <person name="Zhou Z."/>
            <person name="Liu Y."/>
            <person name="Xu W."/>
            <person name="Pan J."/>
            <person name="Luo Z.H."/>
            <person name="Li M."/>
        </authorList>
    </citation>
    <scope>NUCLEOTIDE SEQUENCE [LARGE SCALE GENOMIC DNA]</scope>
    <source>
        <strain evidence="6">SpSt-1217</strain>
    </source>
</reference>
<dbReference type="HAMAP" id="MF_02033">
    <property type="entry name" value="FtsA"/>
    <property type="match status" value="1"/>
</dbReference>
<dbReference type="GO" id="GO:0009898">
    <property type="term" value="C:cytoplasmic side of plasma membrane"/>
    <property type="evidence" value="ECO:0007669"/>
    <property type="project" value="TreeGrafter"/>
</dbReference>
<dbReference type="GO" id="GO:0051301">
    <property type="term" value="P:cell division"/>
    <property type="evidence" value="ECO:0007669"/>
    <property type="project" value="UniProtKB-KW"/>
</dbReference>
<keyword evidence="1" id="KW-1003">Cell membrane</keyword>
<dbReference type="Gene3D" id="3.30.1490.110">
    <property type="match status" value="1"/>
</dbReference>
<feature type="non-terminal residue" evidence="6">
    <location>
        <position position="348"/>
    </location>
</feature>
<dbReference type="GO" id="GO:0032153">
    <property type="term" value="C:cell division site"/>
    <property type="evidence" value="ECO:0007669"/>
    <property type="project" value="TreeGrafter"/>
</dbReference>
<sequence length="348" mass="37534">MASKTNFSVVIDVGTSTLAAIAGQKNEDGKLEIIGMAKVPARGIKRGVVLNIEEAAAAVDQLLGELQLQTGKPVSKVDIAYAGQPVKILEHKGYRLTSGEGVVSQADVNELWAEVENLQTEEGYKILHIIPQQYMVDEEITELNPVGITGKKIEASYKVIVVPEVHLFNFRRVFDKCRVEINDIVFAPLAASEAALTSDEKEMGAILLDIGAGTTKLAVYNEGIMIHTAVIPFGGNVVTQDIREGCSILPKWAEQLKVQYGQALGDFADESKVVTIPGHNGWEPKEISFKSLAFIIQARMEEIIDSVNFQIEKSGIADQLGSGVVLSGGTAGLNNLVSLVKFRTGMDA</sequence>
<keyword evidence="2 6" id="KW-0132">Cell division</keyword>
<dbReference type="SMART" id="SM00842">
    <property type="entry name" value="FtsA"/>
    <property type="match status" value="1"/>
</dbReference>
<evidence type="ECO:0000313" key="6">
    <source>
        <dbReference type="EMBL" id="HDR50286.1"/>
    </source>
</evidence>
<organism evidence="6">
    <name type="scientific">Mariniphaga anaerophila</name>
    <dbReference type="NCBI Taxonomy" id="1484053"/>
    <lineage>
        <taxon>Bacteria</taxon>
        <taxon>Pseudomonadati</taxon>
        <taxon>Bacteroidota</taxon>
        <taxon>Bacteroidia</taxon>
        <taxon>Marinilabiliales</taxon>
        <taxon>Prolixibacteraceae</taxon>
        <taxon>Mariniphaga</taxon>
    </lineage>
</organism>
<protein>
    <submittedName>
        <fullName evidence="6">Cell division protein FtsA</fullName>
    </submittedName>
</protein>
<dbReference type="InterPro" id="IPR003494">
    <property type="entry name" value="SHS2_FtsA"/>
</dbReference>
<dbReference type="InterPro" id="IPR020823">
    <property type="entry name" value="Cell_div_FtsA"/>
</dbReference>
<proteinExistence type="inferred from homology"/>
<keyword evidence="3" id="KW-0472">Membrane</keyword>